<keyword evidence="2" id="KW-1185">Reference proteome</keyword>
<name>A0A4Y2ASF5_ARAVE</name>
<accession>A0A4Y2ASF5</accession>
<sequence length="88" mass="9395">MVPLGYSPISQLNKAGNSSVIHSIHLSPPIQVENQARHSSEAPKCAGSAGRAIFSRPIQLLFDPPISPTQRISHKASLVARSQSSQIV</sequence>
<evidence type="ECO:0000313" key="2">
    <source>
        <dbReference type="Proteomes" id="UP000499080"/>
    </source>
</evidence>
<dbReference type="AlphaFoldDB" id="A0A4Y2ASF5"/>
<evidence type="ECO:0000313" key="1">
    <source>
        <dbReference type="EMBL" id="GBL82638.1"/>
    </source>
</evidence>
<gene>
    <name evidence="1" type="ORF">AVEN_263712_1</name>
</gene>
<comment type="caution">
    <text evidence="1">The sequence shown here is derived from an EMBL/GenBank/DDBJ whole genome shotgun (WGS) entry which is preliminary data.</text>
</comment>
<reference evidence="1 2" key="1">
    <citation type="journal article" date="2019" name="Sci. Rep.">
        <title>Orb-weaving spider Araneus ventricosus genome elucidates the spidroin gene catalogue.</title>
        <authorList>
            <person name="Kono N."/>
            <person name="Nakamura H."/>
            <person name="Ohtoshi R."/>
            <person name="Moran D.A.P."/>
            <person name="Shinohara A."/>
            <person name="Yoshida Y."/>
            <person name="Fujiwara M."/>
            <person name="Mori M."/>
            <person name="Tomita M."/>
            <person name="Arakawa K."/>
        </authorList>
    </citation>
    <scope>NUCLEOTIDE SEQUENCE [LARGE SCALE GENOMIC DNA]</scope>
</reference>
<proteinExistence type="predicted"/>
<dbReference type="EMBL" id="BGPR01000029">
    <property type="protein sequence ID" value="GBL82638.1"/>
    <property type="molecule type" value="Genomic_DNA"/>
</dbReference>
<dbReference type="Proteomes" id="UP000499080">
    <property type="component" value="Unassembled WGS sequence"/>
</dbReference>
<organism evidence="1 2">
    <name type="scientific">Araneus ventricosus</name>
    <name type="common">Orbweaver spider</name>
    <name type="synonym">Epeira ventricosa</name>
    <dbReference type="NCBI Taxonomy" id="182803"/>
    <lineage>
        <taxon>Eukaryota</taxon>
        <taxon>Metazoa</taxon>
        <taxon>Ecdysozoa</taxon>
        <taxon>Arthropoda</taxon>
        <taxon>Chelicerata</taxon>
        <taxon>Arachnida</taxon>
        <taxon>Araneae</taxon>
        <taxon>Araneomorphae</taxon>
        <taxon>Entelegynae</taxon>
        <taxon>Araneoidea</taxon>
        <taxon>Araneidae</taxon>
        <taxon>Araneus</taxon>
    </lineage>
</organism>
<protein>
    <submittedName>
        <fullName evidence="1">Uncharacterized protein</fullName>
    </submittedName>
</protein>